<dbReference type="SUPFAM" id="SSF55961">
    <property type="entry name" value="Bet v1-like"/>
    <property type="match status" value="1"/>
</dbReference>
<dbReference type="EMBL" id="FUKQ01000047">
    <property type="protein sequence ID" value="SJN41463.1"/>
    <property type="molecule type" value="Genomic_DNA"/>
</dbReference>
<dbReference type="InterPro" id="IPR019587">
    <property type="entry name" value="Polyketide_cyclase/dehydratase"/>
</dbReference>
<dbReference type="STRING" id="1255658.FM114_12775"/>
<sequence length="147" mass="16449">MTMQYTCEAEIAVARARVVELMADGNRAAEWMPGLASYRAVEGERGRPGSVSELRFDGVPGSGEMIEKVERRDEEHLDVVYLLGPVRNVVHNRFVELPDGRTQWTAEHIFHLPPGMVEGIGEQGQAGFRTNTQRSMETFKAWCEANA</sequence>
<dbReference type="Proteomes" id="UP000188342">
    <property type="component" value="Unassembled WGS sequence"/>
</dbReference>
<evidence type="ECO:0000313" key="1">
    <source>
        <dbReference type="EMBL" id="SJN41463.1"/>
    </source>
</evidence>
<dbReference type="CDD" id="cd07812">
    <property type="entry name" value="SRPBCC"/>
    <property type="match status" value="1"/>
</dbReference>
<reference evidence="1 2" key="1">
    <citation type="submission" date="2017-02" db="EMBL/GenBank/DDBJ databases">
        <authorList>
            <person name="Peterson S.W."/>
        </authorList>
    </citation>
    <scope>NUCLEOTIDE SEQUENCE [LARGE SCALE GENOMIC DNA]</scope>
    <source>
        <strain evidence="1 2">LSP_Lj1</strain>
    </source>
</reference>
<organism evidence="1 2">
    <name type="scientific">Luteococcus japonicus LSP_Lj1</name>
    <dbReference type="NCBI Taxonomy" id="1255658"/>
    <lineage>
        <taxon>Bacteria</taxon>
        <taxon>Bacillati</taxon>
        <taxon>Actinomycetota</taxon>
        <taxon>Actinomycetes</taxon>
        <taxon>Propionibacteriales</taxon>
        <taxon>Propionibacteriaceae</taxon>
        <taxon>Luteococcus</taxon>
    </lineage>
</organism>
<name>A0A1R4KBS7_9ACTN</name>
<dbReference type="Pfam" id="PF10604">
    <property type="entry name" value="Polyketide_cyc2"/>
    <property type="match status" value="1"/>
</dbReference>
<evidence type="ECO:0008006" key="3">
    <source>
        <dbReference type="Google" id="ProtNLM"/>
    </source>
</evidence>
<keyword evidence="2" id="KW-1185">Reference proteome</keyword>
<dbReference type="Gene3D" id="3.30.530.20">
    <property type="match status" value="1"/>
</dbReference>
<dbReference type="AlphaFoldDB" id="A0A1R4KBS7"/>
<dbReference type="OrthoDB" id="411301at2"/>
<dbReference type="RefSeq" id="WP_094765517.1">
    <property type="nucleotide sequence ID" value="NZ_FUKQ01000047.1"/>
</dbReference>
<evidence type="ECO:0000313" key="2">
    <source>
        <dbReference type="Proteomes" id="UP000188342"/>
    </source>
</evidence>
<protein>
    <recommendedName>
        <fullName evidence="3">SRPBCC family protein</fullName>
    </recommendedName>
</protein>
<proteinExistence type="predicted"/>
<accession>A0A1R4KBS7</accession>
<gene>
    <name evidence="1" type="ORF">FM114_12775</name>
</gene>
<dbReference type="InterPro" id="IPR023393">
    <property type="entry name" value="START-like_dom_sf"/>
</dbReference>